<feature type="chain" id="PRO_5016393020" evidence="6">
    <location>
        <begin position="19"/>
        <end position="569"/>
    </location>
</feature>
<accession>A0A327XBE9</accession>
<evidence type="ECO:0000313" key="9">
    <source>
        <dbReference type="EMBL" id="RAK03203.1"/>
    </source>
</evidence>
<keyword evidence="3 6" id="KW-0732">Signal</keyword>
<sequence>MKKILSIVCCLLTGTAFIQSCKNDELLNLQNPQAYNPSEVWRDQNLANAYLVDIYASLPGWPVNQGDYADESANVLGPDYVTTSNNNFKYWPYNTIRKINILLTEIDGGTLPEAFKNSLKGQAHFLRAFHYFKAVVYHGGVPILDKPQLLTDSLSVARNSTAECFAFILQDLDNAIKMLPDKYTGADFGRMDKAAATAFKGRVMLYKASPQFNPANPYSNSYWADAYTTNKTAREFLEGLGYGLYPDYAGIWMNEGNREDIMTVIYQNPGKINGRMEHCIRPLGQSKDCTGADNPVWDLVSQYPMKDGKQPGTSTKYPYNVQTFWQNRDPRFDATIAYNGSIFPLGVRADYRQYTDLQLGGLVDGFGPGQQFNRSGFYTRKGVDNSLSQAQVALNAVDWVEIRFAEVLLNFAEAANETGHSDEALAVLKQIRQRAGIEAGTDGLYGLKNGMTRLEMRDAIYQERFIEFAFEGKRFWDMRRLRRMSELNGKAKSGLQAQLKPGLDPNDRSKVFVPTDFTYTVRELIINGPRQMVLPESYYFFPIAQGEIEKNPKLKQNKDWGGTFDPTLQ</sequence>
<dbReference type="RefSeq" id="WP_111627331.1">
    <property type="nucleotide sequence ID" value="NZ_QLMC01000001.1"/>
</dbReference>
<evidence type="ECO:0000256" key="1">
    <source>
        <dbReference type="ARBA" id="ARBA00004442"/>
    </source>
</evidence>
<comment type="caution">
    <text evidence="9">The sequence shown here is derived from an EMBL/GenBank/DDBJ whole genome shotgun (WGS) entry which is preliminary data.</text>
</comment>
<reference evidence="9 10" key="1">
    <citation type="submission" date="2018-06" db="EMBL/GenBank/DDBJ databases">
        <title>Genomic Encyclopedia of Archaeal and Bacterial Type Strains, Phase II (KMG-II): from individual species to whole genera.</title>
        <authorList>
            <person name="Goeker M."/>
        </authorList>
    </citation>
    <scope>NUCLEOTIDE SEQUENCE [LARGE SCALE GENOMIC DNA]</scope>
    <source>
        <strain evidence="9 10">DSM 21851</strain>
    </source>
</reference>
<dbReference type="Gene3D" id="1.25.40.390">
    <property type="match status" value="1"/>
</dbReference>
<dbReference type="PROSITE" id="PS51257">
    <property type="entry name" value="PROKAR_LIPOPROTEIN"/>
    <property type="match status" value="1"/>
</dbReference>
<dbReference type="CDD" id="cd08977">
    <property type="entry name" value="SusD"/>
    <property type="match status" value="1"/>
</dbReference>
<evidence type="ECO:0000256" key="3">
    <source>
        <dbReference type="ARBA" id="ARBA00022729"/>
    </source>
</evidence>
<proteinExistence type="inferred from homology"/>
<organism evidence="9 10">
    <name type="scientific">Larkinella arboricola</name>
    <dbReference type="NCBI Taxonomy" id="643671"/>
    <lineage>
        <taxon>Bacteria</taxon>
        <taxon>Pseudomonadati</taxon>
        <taxon>Bacteroidota</taxon>
        <taxon>Cytophagia</taxon>
        <taxon>Cytophagales</taxon>
        <taxon>Spirosomataceae</taxon>
        <taxon>Larkinella</taxon>
    </lineage>
</organism>
<evidence type="ECO:0000259" key="7">
    <source>
        <dbReference type="Pfam" id="PF07980"/>
    </source>
</evidence>
<evidence type="ECO:0000259" key="8">
    <source>
        <dbReference type="Pfam" id="PF14322"/>
    </source>
</evidence>
<evidence type="ECO:0000256" key="2">
    <source>
        <dbReference type="ARBA" id="ARBA00006275"/>
    </source>
</evidence>
<comment type="subcellular location">
    <subcellularLocation>
        <location evidence="1">Cell outer membrane</location>
    </subcellularLocation>
</comment>
<keyword evidence="5" id="KW-0998">Cell outer membrane</keyword>
<dbReference type="SUPFAM" id="SSF48452">
    <property type="entry name" value="TPR-like"/>
    <property type="match status" value="1"/>
</dbReference>
<protein>
    <submittedName>
        <fullName evidence="9">Putative outer membrane starch-binding protein</fullName>
    </submittedName>
</protein>
<evidence type="ECO:0000256" key="4">
    <source>
        <dbReference type="ARBA" id="ARBA00023136"/>
    </source>
</evidence>
<dbReference type="Proteomes" id="UP000248790">
    <property type="component" value="Unassembled WGS sequence"/>
</dbReference>
<dbReference type="Pfam" id="PF14322">
    <property type="entry name" value="SusD-like_3"/>
    <property type="match status" value="1"/>
</dbReference>
<keyword evidence="10" id="KW-1185">Reference proteome</keyword>
<name>A0A327XBE9_LARAB</name>
<feature type="signal peptide" evidence="6">
    <location>
        <begin position="1"/>
        <end position="18"/>
    </location>
</feature>
<comment type="similarity">
    <text evidence="2">Belongs to the SusD family.</text>
</comment>
<evidence type="ECO:0000256" key="5">
    <source>
        <dbReference type="ARBA" id="ARBA00023237"/>
    </source>
</evidence>
<evidence type="ECO:0000313" key="10">
    <source>
        <dbReference type="Proteomes" id="UP000248790"/>
    </source>
</evidence>
<evidence type="ECO:0000256" key="6">
    <source>
        <dbReference type="SAM" id="SignalP"/>
    </source>
</evidence>
<feature type="domain" description="SusD-like N-terminal" evidence="8">
    <location>
        <begin position="42"/>
        <end position="205"/>
    </location>
</feature>
<dbReference type="EMBL" id="QLMC01000001">
    <property type="protein sequence ID" value="RAK03203.1"/>
    <property type="molecule type" value="Genomic_DNA"/>
</dbReference>
<dbReference type="GO" id="GO:0009279">
    <property type="term" value="C:cell outer membrane"/>
    <property type="evidence" value="ECO:0007669"/>
    <property type="project" value="UniProtKB-SubCell"/>
</dbReference>
<dbReference type="Pfam" id="PF07980">
    <property type="entry name" value="SusD_RagB"/>
    <property type="match status" value="1"/>
</dbReference>
<feature type="domain" description="RagB/SusD" evidence="7">
    <location>
        <begin position="275"/>
        <end position="560"/>
    </location>
</feature>
<keyword evidence="4" id="KW-0472">Membrane</keyword>
<dbReference type="InterPro" id="IPR033985">
    <property type="entry name" value="SusD-like_N"/>
</dbReference>
<dbReference type="InterPro" id="IPR012944">
    <property type="entry name" value="SusD_RagB_dom"/>
</dbReference>
<dbReference type="AlphaFoldDB" id="A0A327XBE9"/>
<gene>
    <name evidence="9" type="ORF">LX87_01325</name>
</gene>
<dbReference type="OrthoDB" id="5694214at2"/>
<dbReference type="InterPro" id="IPR011990">
    <property type="entry name" value="TPR-like_helical_dom_sf"/>
</dbReference>